<dbReference type="InterPro" id="IPR030492">
    <property type="entry name" value="RHD_CS"/>
</dbReference>
<dbReference type="GO" id="GO:0038061">
    <property type="term" value="P:non-canonical NF-kappaB signal transduction"/>
    <property type="evidence" value="ECO:0007669"/>
    <property type="project" value="TreeGrafter"/>
</dbReference>
<dbReference type="CDD" id="cd07886">
    <property type="entry name" value="RHD-n_RelB"/>
    <property type="match status" value="1"/>
</dbReference>
<dbReference type="AlphaFoldDB" id="A0A3M0LC58"/>
<dbReference type="PANTHER" id="PTHR24169">
    <property type="entry name" value="NUCLEAR FACTOR NF-KAPPA-B PROTEIN"/>
    <property type="match status" value="1"/>
</dbReference>
<keyword evidence="6" id="KW-0539">Nucleus</keyword>
<feature type="compositionally biased region" description="Acidic residues" evidence="7">
    <location>
        <begin position="588"/>
        <end position="606"/>
    </location>
</feature>
<dbReference type="InterPro" id="IPR002909">
    <property type="entry name" value="IPT_dom"/>
</dbReference>
<keyword evidence="4" id="KW-0010">Activator</keyword>
<dbReference type="InterPro" id="IPR014756">
    <property type="entry name" value="Ig_E-set"/>
</dbReference>
<dbReference type="GO" id="GO:0045087">
    <property type="term" value="P:innate immune response"/>
    <property type="evidence" value="ECO:0007669"/>
    <property type="project" value="TreeGrafter"/>
</dbReference>
<dbReference type="PRINTS" id="PR00057">
    <property type="entry name" value="NFKBTNSCPFCT"/>
</dbReference>
<feature type="domain" description="RHD" evidence="8">
    <location>
        <begin position="138"/>
        <end position="315"/>
    </location>
</feature>
<dbReference type="SMART" id="SM01141">
    <property type="entry name" value="DRY_EERY"/>
    <property type="match status" value="1"/>
</dbReference>
<dbReference type="InterPro" id="IPR030496">
    <property type="entry name" value="RelB_RHD_N"/>
</dbReference>
<feature type="region of interest" description="Disordered" evidence="7">
    <location>
        <begin position="573"/>
        <end position="606"/>
    </location>
</feature>
<dbReference type="SUPFAM" id="SSF81296">
    <property type="entry name" value="E set domains"/>
    <property type="match status" value="1"/>
</dbReference>
<keyword evidence="3" id="KW-0090">Biological rhythms</keyword>
<protein>
    <recommendedName>
        <fullName evidence="8">RHD domain-containing protein</fullName>
    </recommendedName>
</protein>
<evidence type="ECO:0000256" key="1">
    <source>
        <dbReference type="ARBA" id="ARBA00004123"/>
    </source>
</evidence>
<dbReference type="InterPro" id="IPR008967">
    <property type="entry name" value="p53-like_TF_DNA-bd_sf"/>
</dbReference>
<dbReference type="GO" id="GO:0048511">
    <property type="term" value="P:rhythmic process"/>
    <property type="evidence" value="ECO:0007669"/>
    <property type="project" value="UniProtKB-KW"/>
</dbReference>
<evidence type="ECO:0000256" key="2">
    <source>
        <dbReference type="ARBA" id="ARBA00023015"/>
    </source>
</evidence>
<dbReference type="InterPro" id="IPR011539">
    <property type="entry name" value="RHD_DNA_bind_dom"/>
</dbReference>
<evidence type="ECO:0000259" key="8">
    <source>
        <dbReference type="PROSITE" id="PS50254"/>
    </source>
</evidence>
<dbReference type="GO" id="GO:0006954">
    <property type="term" value="P:inflammatory response"/>
    <property type="evidence" value="ECO:0007669"/>
    <property type="project" value="TreeGrafter"/>
</dbReference>
<feature type="compositionally biased region" description="Polar residues" evidence="7">
    <location>
        <begin position="15"/>
        <end position="25"/>
    </location>
</feature>
<dbReference type="GO" id="GO:0033554">
    <property type="term" value="P:cellular response to stress"/>
    <property type="evidence" value="ECO:0007669"/>
    <property type="project" value="TreeGrafter"/>
</dbReference>
<dbReference type="Proteomes" id="UP000269221">
    <property type="component" value="Unassembled WGS sequence"/>
</dbReference>
<feature type="compositionally biased region" description="Basic and acidic residues" evidence="7">
    <location>
        <begin position="119"/>
        <end position="136"/>
    </location>
</feature>
<proteinExistence type="predicted"/>
<dbReference type="STRING" id="333673.A0A3M0LC58"/>
<dbReference type="InterPro" id="IPR032400">
    <property type="entry name" value="RelB_transact"/>
</dbReference>
<feature type="region of interest" description="Disordered" evidence="7">
    <location>
        <begin position="1"/>
        <end position="27"/>
    </location>
</feature>
<dbReference type="PROSITE" id="PS01204">
    <property type="entry name" value="REL_1"/>
    <property type="match status" value="1"/>
</dbReference>
<dbReference type="InterPro" id="IPR033926">
    <property type="entry name" value="IPT_NFkappaB"/>
</dbReference>
<keyword evidence="2" id="KW-0805">Transcription regulation</keyword>
<evidence type="ECO:0000256" key="6">
    <source>
        <dbReference type="ARBA" id="ARBA00023242"/>
    </source>
</evidence>
<evidence type="ECO:0000256" key="7">
    <source>
        <dbReference type="SAM" id="MobiDB-lite"/>
    </source>
</evidence>
<feature type="compositionally biased region" description="Low complexity" evidence="7">
    <location>
        <begin position="100"/>
        <end position="118"/>
    </location>
</feature>
<dbReference type="GO" id="GO:0030098">
    <property type="term" value="P:lymphocyte differentiation"/>
    <property type="evidence" value="ECO:0007669"/>
    <property type="project" value="UniProtKB-ARBA"/>
</dbReference>
<dbReference type="Gene3D" id="2.60.40.10">
    <property type="entry name" value="Immunoglobulins"/>
    <property type="match status" value="1"/>
</dbReference>
<dbReference type="Pfam" id="PF09750">
    <property type="entry name" value="DRY_EERY"/>
    <property type="match status" value="1"/>
</dbReference>
<evidence type="ECO:0000313" key="9">
    <source>
        <dbReference type="EMBL" id="RMC22945.1"/>
    </source>
</evidence>
<dbReference type="InterPro" id="IPR019147">
    <property type="entry name" value="SWAP_N_domain"/>
</dbReference>
<accession>A0A3M0LC58</accession>
<dbReference type="GO" id="GO:0007249">
    <property type="term" value="P:canonical NF-kappaB signal transduction"/>
    <property type="evidence" value="ECO:0007669"/>
    <property type="project" value="TreeGrafter"/>
</dbReference>
<keyword evidence="5" id="KW-0804">Transcription</keyword>
<sequence>MAHGAAGTDDLGEWNRSNWESSPLSGNFGILEPRGFGEFGIPGTGDSGFREFGILGERSGPILRNPGGGDEGGRLPAGCRSRNSQGFSQADPRGSEPSGSRDSPLARSLRSLSLLPGSRWEKPEKPEKLEKLEKPGKPGKPRLVITEQPKQRGMRFRYECEGRSAGSILGENSTEAARTLPSIELLDCQAIPEVAVTACLVWKDWPHRVHPHGLVGKDCAQGLCRVLLRPPSNPRHSFSNLGIQCVKKKEIEAAIEKKLQLGIDPFKAGSLRNHQEVDLNVVRICFQASFRDRAGIPRSLSPVLSQPIFDKKSTNTSELRICRMNKESGPCTGGEELYLLCDKVQKEDIAVIFRRESWEARADFSQADVHRQVAIVLRTPPYAHLELREPVQVEVFLQRLTDSVRSEGFRFTYLPRDPDAYGVQLKRKRGMPDVLEELSGSDPFGIEAKRRKKPPGYLEHFLPLGPAGSGAGMWHEARKHERKLRGMMVDYKKRAERRRESTTRKSMPWQGDTNNMIDRFDVRAHLDFIPMYTPALLSPTSPEQESDERKCNYERYRGLVQNDFAGSYTYEDSTVEELENSLEKRPGDEEDSEEDSNTDEDEAIPDIDVEVDVDELNQEQVADLNKQATTYGMAEGDFVRAARSRRQRREFREKRLKGRKISPPSYARRDSPTYDPYKRPVWDWFGSVQTSLGLVWVSSHQFGTGLDQFGTGSDQFGTGLGRFTPVWDRFGTGLGRFTLVWDRFGTGLGRFTPDWDRFRPVWDWFGAVSDQFGTGLGQFTPDWDWFGSVHTRLGPVWDWFGSVQTRLGPVWDRFRPVWDGFGSVHTSLGPVQTSLGLVWVSSHQFGTGLGLVWVGSHQFGTGLGRFRPVWDRFELVQASLGLVWVGSGRFGTGSGRFRPVWDWFGSVQAGLGLVWVGSHRFGTGLGLVWVSSHQFGTGLGRVHTGSHQIGTGLGQFTPVWDQFGTGLGQFTPDWDRFGTGLDQFGTGLGRFRPVWDRFGPVSVSSHQIGTGLGLVWVGSDQFGTGLGQFTPVWDRFGTGLGQFTPVWDRFGTGLGRFTPDWDRFGTGLGQFTPVWDRFRPVWDWFGSVHASLGPVWDRFRPVWDWFGSVHGQFGTGLGLVWVGSDQFGTGSSWFRPVWDWFGSVQASLGLVHTGSGRFGTSLDQFGTGLGPVQAGLGRVHTGLGRFGTGLGQFTLVWDWFGPVWDQFRPVHTPVWDQFGPFLDQFGTGLGQFRPDWD</sequence>
<evidence type="ECO:0000256" key="3">
    <source>
        <dbReference type="ARBA" id="ARBA00023108"/>
    </source>
</evidence>
<dbReference type="GO" id="GO:0000978">
    <property type="term" value="F:RNA polymerase II cis-regulatory region sequence-specific DNA binding"/>
    <property type="evidence" value="ECO:0007669"/>
    <property type="project" value="TreeGrafter"/>
</dbReference>
<dbReference type="SUPFAM" id="SSF49417">
    <property type="entry name" value="p53-like transcription factors"/>
    <property type="match status" value="1"/>
</dbReference>
<dbReference type="OrthoDB" id="7881762at2759"/>
<dbReference type="PANTHER" id="PTHR24169:SF18">
    <property type="entry name" value="TRANSCRIPTION FACTOR RELB"/>
    <property type="match status" value="1"/>
</dbReference>
<dbReference type="InterPro" id="IPR013783">
    <property type="entry name" value="Ig-like_fold"/>
</dbReference>
<gene>
    <name evidence="9" type="ORF">DUI87_00043</name>
</gene>
<dbReference type="GO" id="GO:0000981">
    <property type="term" value="F:DNA-binding transcription factor activity, RNA polymerase II-specific"/>
    <property type="evidence" value="ECO:0007669"/>
    <property type="project" value="TreeGrafter"/>
</dbReference>
<dbReference type="InterPro" id="IPR032397">
    <property type="entry name" value="RHD_dimer"/>
</dbReference>
<comment type="caution">
    <text evidence="9">The sequence shown here is derived from an EMBL/GenBank/DDBJ whole genome shotgun (WGS) entry which is preliminary data.</text>
</comment>
<dbReference type="CDD" id="cd01177">
    <property type="entry name" value="IPT_NFkappaB"/>
    <property type="match status" value="1"/>
</dbReference>
<dbReference type="Pfam" id="PF16181">
    <property type="entry name" value="RelB_transactiv"/>
    <property type="match status" value="1"/>
</dbReference>
<dbReference type="FunFam" id="2.60.40.10:FF:000046">
    <property type="entry name" value="Nuclear factor NF-kappa-B p105 subunit"/>
    <property type="match status" value="1"/>
</dbReference>
<dbReference type="Pfam" id="PF00554">
    <property type="entry name" value="RHD_DNA_bind"/>
    <property type="match status" value="1"/>
</dbReference>
<dbReference type="GO" id="GO:0005634">
    <property type="term" value="C:nucleus"/>
    <property type="evidence" value="ECO:0007669"/>
    <property type="project" value="UniProtKB-SubCell"/>
</dbReference>
<dbReference type="InterPro" id="IPR037059">
    <property type="entry name" value="RHD_DNA_bind_dom_sf"/>
</dbReference>
<dbReference type="GO" id="GO:0005829">
    <property type="term" value="C:cytosol"/>
    <property type="evidence" value="ECO:0007669"/>
    <property type="project" value="UniProtKB-ARBA"/>
</dbReference>
<reference evidence="9 10" key="1">
    <citation type="submission" date="2018-07" db="EMBL/GenBank/DDBJ databases">
        <title>A high quality draft genome assembly of the barn swallow (H. rustica rustica).</title>
        <authorList>
            <person name="Formenti G."/>
            <person name="Chiara M."/>
            <person name="Poveda L."/>
            <person name="Francoijs K.-J."/>
            <person name="Bonisoli-Alquati A."/>
            <person name="Canova L."/>
            <person name="Gianfranceschi L."/>
            <person name="Horner D.S."/>
            <person name="Saino N."/>
        </authorList>
    </citation>
    <scope>NUCLEOTIDE SEQUENCE [LARGE SCALE GENOMIC DNA]</scope>
    <source>
        <strain evidence="9">Chelidonia</strain>
        <tissue evidence="9">Blood</tissue>
    </source>
</reference>
<evidence type="ECO:0000256" key="5">
    <source>
        <dbReference type="ARBA" id="ARBA00023163"/>
    </source>
</evidence>
<evidence type="ECO:0000256" key="4">
    <source>
        <dbReference type="ARBA" id="ARBA00023159"/>
    </source>
</evidence>
<dbReference type="GO" id="GO:0045944">
    <property type="term" value="P:positive regulation of transcription by RNA polymerase II"/>
    <property type="evidence" value="ECO:0007669"/>
    <property type="project" value="TreeGrafter"/>
</dbReference>
<name>A0A3M0LC58_HIRRU</name>
<dbReference type="EMBL" id="QRBI01000005">
    <property type="protein sequence ID" value="RMC22945.1"/>
    <property type="molecule type" value="Genomic_DNA"/>
</dbReference>
<dbReference type="PROSITE" id="PS50254">
    <property type="entry name" value="REL_2"/>
    <property type="match status" value="1"/>
</dbReference>
<dbReference type="GO" id="GO:0034097">
    <property type="term" value="P:response to cytokine"/>
    <property type="evidence" value="ECO:0007669"/>
    <property type="project" value="TreeGrafter"/>
</dbReference>
<comment type="subcellular location">
    <subcellularLocation>
        <location evidence="1">Nucleus</location>
    </subcellularLocation>
</comment>
<dbReference type="FunFam" id="2.60.40.340:FF:000005">
    <property type="entry name" value="RELB proto-oncogene, NF-kB subunit"/>
    <property type="match status" value="1"/>
</dbReference>
<dbReference type="SMART" id="SM00429">
    <property type="entry name" value="IPT"/>
    <property type="match status" value="1"/>
</dbReference>
<keyword evidence="10" id="KW-1185">Reference proteome</keyword>
<organism evidence="9 10">
    <name type="scientific">Hirundo rustica rustica</name>
    <dbReference type="NCBI Taxonomy" id="333673"/>
    <lineage>
        <taxon>Eukaryota</taxon>
        <taxon>Metazoa</taxon>
        <taxon>Chordata</taxon>
        <taxon>Craniata</taxon>
        <taxon>Vertebrata</taxon>
        <taxon>Euteleostomi</taxon>
        <taxon>Archelosauria</taxon>
        <taxon>Archosauria</taxon>
        <taxon>Dinosauria</taxon>
        <taxon>Saurischia</taxon>
        <taxon>Theropoda</taxon>
        <taxon>Coelurosauria</taxon>
        <taxon>Aves</taxon>
        <taxon>Neognathae</taxon>
        <taxon>Neoaves</taxon>
        <taxon>Telluraves</taxon>
        <taxon>Australaves</taxon>
        <taxon>Passeriformes</taxon>
        <taxon>Sylvioidea</taxon>
        <taxon>Hirundinidae</taxon>
        <taxon>Hirundo</taxon>
    </lineage>
</organism>
<dbReference type="InterPro" id="IPR000451">
    <property type="entry name" value="NFkB/Dor"/>
</dbReference>
<dbReference type="Gene3D" id="2.60.40.340">
    <property type="entry name" value="Rel homology domain (RHD), DNA-binding domain"/>
    <property type="match status" value="1"/>
</dbReference>
<dbReference type="Pfam" id="PF16179">
    <property type="entry name" value="RHD_dimer"/>
    <property type="match status" value="1"/>
</dbReference>
<feature type="region of interest" description="Disordered" evidence="7">
    <location>
        <begin position="39"/>
        <end position="143"/>
    </location>
</feature>
<evidence type="ECO:0000313" key="10">
    <source>
        <dbReference type="Proteomes" id="UP000269221"/>
    </source>
</evidence>